<dbReference type="PANTHER" id="PTHR42879:SF2">
    <property type="entry name" value="3-OXOACYL-[ACYL-CARRIER-PROTEIN] REDUCTASE FABG"/>
    <property type="match status" value="1"/>
</dbReference>
<dbReference type="GO" id="GO:0016491">
    <property type="term" value="F:oxidoreductase activity"/>
    <property type="evidence" value="ECO:0007669"/>
    <property type="project" value="UniProtKB-KW"/>
</dbReference>
<dbReference type="GeneID" id="96268627"/>
<dbReference type="InterPro" id="IPR050259">
    <property type="entry name" value="SDR"/>
</dbReference>
<dbReference type="EMBL" id="KB405062">
    <property type="protein sequence ID" value="EMF56505.1"/>
    <property type="molecule type" value="Genomic_DNA"/>
</dbReference>
<dbReference type="PRINTS" id="PR00081">
    <property type="entry name" value="GDHRDH"/>
</dbReference>
<dbReference type="PRINTS" id="PR00080">
    <property type="entry name" value="SDRFAMILY"/>
</dbReference>
<dbReference type="InterPro" id="IPR002347">
    <property type="entry name" value="SDR_fam"/>
</dbReference>
<accession>M3FU49</accession>
<dbReference type="Pfam" id="PF13561">
    <property type="entry name" value="adh_short_C2"/>
    <property type="match status" value="1"/>
</dbReference>
<gene>
    <name evidence="3" type="ORF">SBD_2066</name>
</gene>
<dbReference type="GO" id="GO:0032787">
    <property type="term" value="P:monocarboxylic acid metabolic process"/>
    <property type="evidence" value="ECO:0007669"/>
    <property type="project" value="UniProtKB-ARBA"/>
</dbReference>
<dbReference type="CDD" id="cd05233">
    <property type="entry name" value="SDR_c"/>
    <property type="match status" value="1"/>
</dbReference>
<dbReference type="InterPro" id="IPR036291">
    <property type="entry name" value="NAD(P)-bd_dom_sf"/>
</dbReference>
<dbReference type="FunFam" id="3.40.50.720:FF:000084">
    <property type="entry name" value="Short-chain dehydrogenase reductase"/>
    <property type="match status" value="1"/>
</dbReference>
<dbReference type="InterPro" id="IPR020904">
    <property type="entry name" value="Sc_DH/Rdtase_CS"/>
</dbReference>
<proteinExistence type="inferred from homology"/>
<evidence type="ECO:0000313" key="4">
    <source>
        <dbReference type="Proteomes" id="UP000030760"/>
    </source>
</evidence>
<dbReference type="SUPFAM" id="SSF51735">
    <property type="entry name" value="NAD(P)-binding Rossmann-fold domains"/>
    <property type="match status" value="1"/>
</dbReference>
<dbReference type="PANTHER" id="PTHR42879">
    <property type="entry name" value="3-OXOACYL-(ACYL-CARRIER-PROTEIN) REDUCTASE"/>
    <property type="match status" value="1"/>
</dbReference>
<keyword evidence="2" id="KW-0560">Oxidoreductase</keyword>
<protein>
    <submittedName>
        <fullName evidence="3">Short-chain dehydrogenase/reductase SDR</fullName>
    </submittedName>
</protein>
<reference evidence="4" key="1">
    <citation type="journal article" date="2013" name="Genome Announc.">
        <title>Draft Genome Sequence of Streptomyces bottropensis ATCC 25435, a Bottromycin-Producing Actinomycete.</title>
        <authorList>
            <person name="Zhang H."/>
            <person name="Zhou W."/>
            <person name="Zhuang Y."/>
            <person name="Liang X."/>
            <person name="Liu T."/>
        </authorList>
    </citation>
    <scope>NUCLEOTIDE SEQUENCE [LARGE SCALE GENOMIC DNA]</scope>
    <source>
        <strain evidence="4">ATCC 25435</strain>
    </source>
</reference>
<evidence type="ECO:0000256" key="2">
    <source>
        <dbReference type="ARBA" id="ARBA00023002"/>
    </source>
</evidence>
<sequence length="251" mass="25868">MSADATKCLVIGATGAIGSAVADRLRTDGTRIVATGRRAPRAPVGGTDGRLDIHLNVRDPEAVARGVTEAADWLGGLDALVYCPGVAHVGGIEGLRPAQWDEVFEVNVRGFGLAVAAALPHFRAGGSGAAVAISSQAARRGQSLISAYSASKAALDGLVRALAVELAPTVRVNAVAPGIVASDMITEDFRRQARRESLAVSDIEVRTLERIPARRFQQRESIAAAVAFLVNGPAAADITGQTLVVDGGMTA</sequence>
<dbReference type="RefSeq" id="WP_005477031.1">
    <property type="nucleotide sequence ID" value="NZ_KB405062.1"/>
</dbReference>
<dbReference type="Gene3D" id="3.40.50.720">
    <property type="entry name" value="NAD(P)-binding Rossmann-like Domain"/>
    <property type="match status" value="1"/>
</dbReference>
<comment type="similarity">
    <text evidence="1">Belongs to the short-chain dehydrogenases/reductases (SDR) family.</text>
</comment>
<organism evidence="3 4">
    <name type="scientific">Streptomyces bottropensis ATCC 25435</name>
    <dbReference type="NCBI Taxonomy" id="1054862"/>
    <lineage>
        <taxon>Bacteria</taxon>
        <taxon>Bacillati</taxon>
        <taxon>Actinomycetota</taxon>
        <taxon>Actinomycetes</taxon>
        <taxon>Kitasatosporales</taxon>
        <taxon>Streptomycetaceae</taxon>
        <taxon>Streptomyces</taxon>
    </lineage>
</organism>
<dbReference type="AlphaFoldDB" id="M3FU49"/>
<dbReference type="Proteomes" id="UP000030760">
    <property type="component" value="Unassembled WGS sequence"/>
</dbReference>
<name>M3FU49_9ACTN</name>
<dbReference type="PROSITE" id="PS00061">
    <property type="entry name" value="ADH_SHORT"/>
    <property type="match status" value="1"/>
</dbReference>
<evidence type="ECO:0000256" key="1">
    <source>
        <dbReference type="ARBA" id="ARBA00006484"/>
    </source>
</evidence>
<evidence type="ECO:0000313" key="3">
    <source>
        <dbReference type="EMBL" id="EMF56505.1"/>
    </source>
</evidence>